<feature type="compositionally biased region" description="Basic and acidic residues" evidence="1">
    <location>
        <begin position="1"/>
        <end position="15"/>
    </location>
</feature>
<evidence type="ECO:0000313" key="4">
    <source>
        <dbReference type="EMBL" id="MFC4135201.1"/>
    </source>
</evidence>
<keyword evidence="2" id="KW-0812">Transmembrane</keyword>
<sequence length="223" mass="23609">MQYRPQRLDDRDAYRGRRRAPAPPRRRYVAVSLTALAGAAIAATAVGTLLPDNKDDHLGAEGPAWPTQADHERTQAAELTSRQSRSSGSVTVADTASWVLPMRDYELGSAAGNGADLVIGEGTPFAAVHAGTVLVAEWRGSYGNMIMIDHGDGVVVLYGHASHLLVKPGDKVAAGQTIGLVGNTGRSAGPHLHLEVHVDGRPVGASDWFKDRGVNLQLQIQGL</sequence>
<organism evidence="4 5">
    <name type="scientific">Hamadaea flava</name>
    <dbReference type="NCBI Taxonomy" id="1742688"/>
    <lineage>
        <taxon>Bacteria</taxon>
        <taxon>Bacillati</taxon>
        <taxon>Actinomycetota</taxon>
        <taxon>Actinomycetes</taxon>
        <taxon>Micromonosporales</taxon>
        <taxon>Micromonosporaceae</taxon>
        <taxon>Hamadaea</taxon>
    </lineage>
</organism>
<keyword evidence="2" id="KW-1133">Transmembrane helix</keyword>
<feature type="domain" description="M23ase beta-sheet core" evidence="3">
    <location>
        <begin position="113"/>
        <end position="203"/>
    </location>
</feature>
<dbReference type="InterPro" id="IPR016047">
    <property type="entry name" value="M23ase_b-sheet_dom"/>
</dbReference>
<keyword evidence="4" id="KW-0378">Hydrolase</keyword>
<dbReference type="SUPFAM" id="SSF51261">
    <property type="entry name" value="Duplicated hybrid motif"/>
    <property type="match status" value="1"/>
</dbReference>
<evidence type="ECO:0000256" key="1">
    <source>
        <dbReference type="SAM" id="MobiDB-lite"/>
    </source>
</evidence>
<dbReference type="Pfam" id="PF01551">
    <property type="entry name" value="Peptidase_M23"/>
    <property type="match status" value="1"/>
</dbReference>
<dbReference type="Proteomes" id="UP001595816">
    <property type="component" value="Unassembled WGS sequence"/>
</dbReference>
<dbReference type="InterPro" id="IPR050570">
    <property type="entry name" value="Cell_wall_metabolism_enzyme"/>
</dbReference>
<dbReference type="PANTHER" id="PTHR21666">
    <property type="entry name" value="PEPTIDASE-RELATED"/>
    <property type="match status" value="1"/>
</dbReference>
<keyword evidence="5" id="KW-1185">Reference proteome</keyword>
<proteinExistence type="predicted"/>
<evidence type="ECO:0000313" key="5">
    <source>
        <dbReference type="Proteomes" id="UP001595816"/>
    </source>
</evidence>
<dbReference type="RefSeq" id="WP_253763078.1">
    <property type="nucleotide sequence ID" value="NZ_JAMZDZ010000001.1"/>
</dbReference>
<feature type="compositionally biased region" description="Basic residues" evidence="1">
    <location>
        <begin position="16"/>
        <end position="25"/>
    </location>
</feature>
<accession>A0ABV8LXU1</accession>
<dbReference type="PANTHER" id="PTHR21666:SF270">
    <property type="entry name" value="MUREIN HYDROLASE ACTIVATOR ENVC"/>
    <property type="match status" value="1"/>
</dbReference>
<keyword evidence="2" id="KW-0472">Membrane</keyword>
<comment type="caution">
    <text evidence="4">The sequence shown here is derived from an EMBL/GenBank/DDBJ whole genome shotgun (WGS) entry which is preliminary data.</text>
</comment>
<name>A0ABV8LXU1_9ACTN</name>
<feature type="transmembrane region" description="Helical" evidence="2">
    <location>
        <begin position="28"/>
        <end position="50"/>
    </location>
</feature>
<dbReference type="EMBL" id="JBHSAY010000020">
    <property type="protein sequence ID" value="MFC4135201.1"/>
    <property type="molecule type" value="Genomic_DNA"/>
</dbReference>
<reference evidence="5" key="1">
    <citation type="journal article" date="2019" name="Int. J. Syst. Evol. Microbiol.">
        <title>The Global Catalogue of Microorganisms (GCM) 10K type strain sequencing project: providing services to taxonomists for standard genome sequencing and annotation.</title>
        <authorList>
            <consortium name="The Broad Institute Genomics Platform"/>
            <consortium name="The Broad Institute Genome Sequencing Center for Infectious Disease"/>
            <person name="Wu L."/>
            <person name="Ma J."/>
        </authorList>
    </citation>
    <scope>NUCLEOTIDE SEQUENCE [LARGE SCALE GENOMIC DNA]</scope>
    <source>
        <strain evidence="5">CGMCC 4.7289</strain>
    </source>
</reference>
<gene>
    <name evidence="4" type="ORF">ACFOZ4_31705</name>
</gene>
<evidence type="ECO:0000259" key="3">
    <source>
        <dbReference type="Pfam" id="PF01551"/>
    </source>
</evidence>
<dbReference type="Gene3D" id="2.70.70.10">
    <property type="entry name" value="Glucose Permease (Domain IIA)"/>
    <property type="match status" value="1"/>
</dbReference>
<evidence type="ECO:0000256" key="2">
    <source>
        <dbReference type="SAM" id="Phobius"/>
    </source>
</evidence>
<dbReference type="InterPro" id="IPR011055">
    <property type="entry name" value="Dup_hybrid_motif"/>
</dbReference>
<protein>
    <submittedName>
        <fullName evidence="4">M23 family metallopeptidase</fullName>
        <ecNumber evidence="4">3.4.24.-</ecNumber>
    </submittedName>
</protein>
<dbReference type="EC" id="3.4.24.-" evidence="4"/>
<dbReference type="CDD" id="cd12797">
    <property type="entry name" value="M23_peptidase"/>
    <property type="match status" value="1"/>
</dbReference>
<dbReference type="GO" id="GO:0016787">
    <property type="term" value="F:hydrolase activity"/>
    <property type="evidence" value="ECO:0007669"/>
    <property type="project" value="UniProtKB-KW"/>
</dbReference>
<feature type="region of interest" description="Disordered" evidence="1">
    <location>
        <begin position="1"/>
        <end position="25"/>
    </location>
</feature>